<dbReference type="Proteomes" id="UP001054945">
    <property type="component" value="Unassembled WGS sequence"/>
</dbReference>
<accession>A0AAV4WWT7</accession>
<evidence type="ECO:0000313" key="2">
    <source>
        <dbReference type="Proteomes" id="UP001054945"/>
    </source>
</evidence>
<sequence length="106" mass="12100">MMHAGDIFAWFVPPLPGLPKREAYFRSIMVPLLFTRVNYRLAVGRKMADFAQSRLPHKTMMQAGDTFAWFVSLLPRLPAKGKFTSRYIMVPLLLPESTLSWLSGGR</sequence>
<name>A0AAV4WWT7_CAEEX</name>
<dbReference type="EMBL" id="BPLR01016914">
    <property type="protein sequence ID" value="GIY87252.1"/>
    <property type="molecule type" value="Genomic_DNA"/>
</dbReference>
<dbReference type="AlphaFoldDB" id="A0AAV4WWT7"/>
<reference evidence="1 2" key="1">
    <citation type="submission" date="2021-06" db="EMBL/GenBank/DDBJ databases">
        <title>Caerostris extrusa draft genome.</title>
        <authorList>
            <person name="Kono N."/>
            <person name="Arakawa K."/>
        </authorList>
    </citation>
    <scope>NUCLEOTIDE SEQUENCE [LARGE SCALE GENOMIC DNA]</scope>
</reference>
<keyword evidence="2" id="KW-1185">Reference proteome</keyword>
<protein>
    <submittedName>
        <fullName evidence="1">Uncharacterized protein</fullName>
    </submittedName>
</protein>
<organism evidence="1 2">
    <name type="scientific">Caerostris extrusa</name>
    <name type="common">Bark spider</name>
    <name type="synonym">Caerostris bankana</name>
    <dbReference type="NCBI Taxonomy" id="172846"/>
    <lineage>
        <taxon>Eukaryota</taxon>
        <taxon>Metazoa</taxon>
        <taxon>Ecdysozoa</taxon>
        <taxon>Arthropoda</taxon>
        <taxon>Chelicerata</taxon>
        <taxon>Arachnida</taxon>
        <taxon>Araneae</taxon>
        <taxon>Araneomorphae</taxon>
        <taxon>Entelegynae</taxon>
        <taxon>Araneoidea</taxon>
        <taxon>Araneidae</taxon>
        <taxon>Caerostris</taxon>
    </lineage>
</organism>
<comment type="caution">
    <text evidence="1">The sequence shown here is derived from an EMBL/GenBank/DDBJ whole genome shotgun (WGS) entry which is preliminary data.</text>
</comment>
<gene>
    <name evidence="1" type="ORF">CEXT_430961</name>
</gene>
<proteinExistence type="predicted"/>
<evidence type="ECO:0000313" key="1">
    <source>
        <dbReference type="EMBL" id="GIY87252.1"/>
    </source>
</evidence>